<dbReference type="InterPro" id="IPR036396">
    <property type="entry name" value="Cyt_P450_sf"/>
</dbReference>
<dbReference type="Pfam" id="PF00067">
    <property type="entry name" value="p450"/>
    <property type="match status" value="1"/>
</dbReference>
<name>A0A916TTW5_9SPHN</name>
<dbReference type="PANTHER" id="PTHR46696">
    <property type="entry name" value="P450, PUTATIVE (EUROFUNG)-RELATED"/>
    <property type="match status" value="1"/>
</dbReference>
<evidence type="ECO:0000256" key="1">
    <source>
        <dbReference type="ARBA" id="ARBA00010617"/>
    </source>
</evidence>
<organism evidence="3 4">
    <name type="scientific">Novosphingobium endophyticum</name>
    <dbReference type="NCBI Taxonomy" id="1955250"/>
    <lineage>
        <taxon>Bacteria</taxon>
        <taxon>Pseudomonadati</taxon>
        <taxon>Pseudomonadota</taxon>
        <taxon>Alphaproteobacteria</taxon>
        <taxon>Sphingomonadales</taxon>
        <taxon>Sphingomonadaceae</taxon>
        <taxon>Novosphingobium</taxon>
    </lineage>
</organism>
<dbReference type="EMBL" id="BMHK01000013">
    <property type="protein sequence ID" value="GGC02987.1"/>
    <property type="molecule type" value="Genomic_DNA"/>
</dbReference>
<evidence type="ECO:0000313" key="3">
    <source>
        <dbReference type="EMBL" id="GGC02987.1"/>
    </source>
</evidence>
<dbReference type="Proteomes" id="UP000608154">
    <property type="component" value="Unassembled WGS sequence"/>
</dbReference>
<gene>
    <name evidence="3" type="ORF">GCM10011494_21890</name>
</gene>
<protein>
    <recommendedName>
        <fullName evidence="5">Cytochrome P450</fullName>
    </recommendedName>
</protein>
<dbReference type="InterPro" id="IPR002397">
    <property type="entry name" value="Cyt_P450_B"/>
</dbReference>
<dbReference type="InterPro" id="IPR017972">
    <property type="entry name" value="Cyt_P450_CS"/>
</dbReference>
<keyword evidence="2" id="KW-0560">Oxidoreductase</keyword>
<keyword evidence="4" id="KW-1185">Reference proteome</keyword>
<dbReference type="PROSITE" id="PS00086">
    <property type="entry name" value="CYTOCHROME_P450"/>
    <property type="match status" value="1"/>
</dbReference>
<dbReference type="SUPFAM" id="SSF48264">
    <property type="entry name" value="Cytochrome P450"/>
    <property type="match status" value="1"/>
</dbReference>
<dbReference type="AlphaFoldDB" id="A0A916TTW5"/>
<dbReference type="PRINTS" id="PR00359">
    <property type="entry name" value="BP450"/>
</dbReference>
<keyword evidence="2" id="KW-0479">Metal-binding</keyword>
<dbReference type="PANTHER" id="PTHR46696:SF1">
    <property type="entry name" value="CYTOCHROME P450 YJIB-RELATED"/>
    <property type="match status" value="1"/>
</dbReference>
<keyword evidence="2" id="KW-0349">Heme</keyword>
<proteinExistence type="inferred from homology"/>
<dbReference type="GO" id="GO:0020037">
    <property type="term" value="F:heme binding"/>
    <property type="evidence" value="ECO:0007669"/>
    <property type="project" value="InterPro"/>
</dbReference>
<keyword evidence="2" id="KW-0503">Monooxygenase</keyword>
<evidence type="ECO:0000256" key="2">
    <source>
        <dbReference type="RuleBase" id="RU000461"/>
    </source>
</evidence>
<dbReference type="Gene3D" id="1.10.630.10">
    <property type="entry name" value="Cytochrome P450"/>
    <property type="match status" value="1"/>
</dbReference>
<evidence type="ECO:0008006" key="5">
    <source>
        <dbReference type="Google" id="ProtNLM"/>
    </source>
</evidence>
<accession>A0A916TTW5</accession>
<dbReference type="GO" id="GO:0016705">
    <property type="term" value="F:oxidoreductase activity, acting on paired donors, with incorporation or reduction of molecular oxygen"/>
    <property type="evidence" value="ECO:0007669"/>
    <property type="project" value="InterPro"/>
</dbReference>
<comment type="caution">
    <text evidence="3">The sequence shown here is derived from an EMBL/GenBank/DDBJ whole genome shotgun (WGS) entry which is preliminary data.</text>
</comment>
<comment type="similarity">
    <text evidence="1 2">Belongs to the cytochrome P450 family.</text>
</comment>
<sequence>MHDTELPMPSKLMFSKLMFSMMGANRDPNIFDDPDRFRIDRPLNQAKRHLSFGYGVHFCLGAPIARLEAQISLRKLVEQLPDLRLTGTPERIDSWIYWGQRELPVAWD</sequence>
<evidence type="ECO:0000313" key="4">
    <source>
        <dbReference type="Proteomes" id="UP000608154"/>
    </source>
</evidence>
<dbReference type="InterPro" id="IPR001128">
    <property type="entry name" value="Cyt_P450"/>
</dbReference>
<dbReference type="GO" id="GO:0004497">
    <property type="term" value="F:monooxygenase activity"/>
    <property type="evidence" value="ECO:0007669"/>
    <property type="project" value="UniProtKB-KW"/>
</dbReference>
<reference evidence="3" key="2">
    <citation type="submission" date="2020-09" db="EMBL/GenBank/DDBJ databases">
        <authorList>
            <person name="Sun Q."/>
            <person name="Zhou Y."/>
        </authorList>
    </citation>
    <scope>NUCLEOTIDE SEQUENCE</scope>
    <source>
        <strain evidence="3">CGMCC 1.15095</strain>
    </source>
</reference>
<keyword evidence="2" id="KW-0408">Iron</keyword>
<reference evidence="3" key="1">
    <citation type="journal article" date="2014" name="Int. J. Syst. Evol. Microbiol.">
        <title>Complete genome sequence of Corynebacterium casei LMG S-19264T (=DSM 44701T), isolated from a smear-ripened cheese.</title>
        <authorList>
            <consortium name="US DOE Joint Genome Institute (JGI-PGF)"/>
            <person name="Walter F."/>
            <person name="Albersmeier A."/>
            <person name="Kalinowski J."/>
            <person name="Ruckert C."/>
        </authorList>
    </citation>
    <scope>NUCLEOTIDE SEQUENCE</scope>
    <source>
        <strain evidence="3">CGMCC 1.15095</strain>
    </source>
</reference>
<dbReference type="GO" id="GO:0005506">
    <property type="term" value="F:iron ion binding"/>
    <property type="evidence" value="ECO:0007669"/>
    <property type="project" value="InterPro"/>
</dbReference>